<accession>A0ABD2M5R9</accession>
<evidence type="ECO:0008006" key="3">
    <source>
        <dbReference type="Google" id="ProtNLM"/>
    </source>
</evidence>
<dbReference type="AlphaFoldDB" id="A0ABD2M5R9"/>
<evidence type="ECO:0000313" key="2">
    <source>
        <dbReference type="Proteomes" id="UP001620626"/>
    </source>
</evidence>
<gene>
    <name evidence="1" type="ORF">niasHT_008792</name>
</gene>
<organism evidence="1 2">
    <name type="scientific">Heterodera trifolii</name>
    <dbReference type="NCBI Taxonomy" id="157864"/>
    <lineage>
        <taxon>Eukaryota</taxon>
        <taxon>Metazoa</taxon>
        <taxon>Ecdysozoa</taxon>
        <taxon>Nematoda</taxon>
        <taxon>Chromadorea</taxon>
        <taxon>Rhabditida</taxon>
        <taxon>Tylenchina</taxon>
        <taxon>Tylenchomorpha</taxon>
        <taxon>Tylenchoidea</taxon>
        <taxon>Heteroderidae</taxon>
        <taxon>Heteroderinae</taxon>
        <taxon>Heterodera</taxon>
    </lineage>
</organism>
<comment type="caution">
    <text evidence="1">The sequence shown here is derived from an EMBL/GenBank/DDBJ whole genome shotgun (WGS) entry which is preliminary data.</text>
</comment>
<name>A0ABD2M5R9_9BILA</name>
<dbReference type="Proteomes" id="UP001620626">
    <property type="component" value="Unassembled WGS sequence"/>
</dbReference>
<proteinExistence type="predicted"/>
<reference evidence="1 2" key="1">
    <citation type="submission" date="2024-10" db="EMBL/GenBank/DDBJ databases">
        <authorList>
            <person name="Kim D."/>
        </authorList>
    </citation>
    <scope>NUCLEOTIDE SEQUENCE [LARGE SCALE GENOMIC DNA]</scope>
    <source>
        <strain evidence="1">BH-2024</strain>
    </source>
</reference>
<protein>
    <recommendedName>
        <fullName evidence="3">Cysteine synthase</fullName>
    </recommendedName>
</protein>
<dbReference type="Gene3D" id="3.40.50.1100">
    <property type="match status" value="1"/>
</dbReference>
<dbReference type="PANTHER" id="PTHR10314">
    <property type="entry name" value="CYSTATHIONINE BETA-SYNTHASE"/>
    <property type="match status" value="1"/>
</dbReference>
<dbReference type="EMBL" id="JBICBT010000121">
    <property type="protein sequence ID" value="KAL3122880.1"/>
    <property type="molecule type" value="Genomic_DNA"/>
</dbReference>
<evidence type="ECO:0000313" key="1">
    <source>
        <dbReference type="EMBL" id="KAL3122880.1"/>
    </source>
</evidence>
<dbReference type="SUPFAM" id="SSF53686">
    <property type="entry name" value="Tryptophan synthase beta subunit-like PLP-dependent enzymes"/>
    <property type="match status" value="1"/>
</dbReference>
<dbReference type="InterPro" id="IPR050214">
    <property type="entry name" value="Cys_Synth/Cystath_Beta-Synth"/>
</dbReference>
<sequence length="96" mass="10827">MYFHLYVLANRHTRPWKPTLDDPPALYLGISSGANVFATLQIARLKQNANKLIVTVLPSSGERYLSSELYSNAHEETAAMSHTETLEENLKRLKLA</sequence>
<dbReference type="InterPro" id="IPR036052">
    <property type="entry name" value="TrpB-like_PALP_sf"/>
</dbReference>
<keyword evidence="2" id="KW-1185">Reference proteome</keyword>
<dbReference type="GO" id="GO:0019344">
    <property type="term" value="P:cysteine biosynthetic process"/>
    <property type="evidence" value="ECO:0007669"/>
    <property type="project" value="UniProtKB-ARBA"/>
</dbReference>